<gene>
    <name evidence="1" type="ORF">PBRA_000093</name>
</gene>
<protein>
    <submittedName>
        <fullName evidence="1">Uncharacterized protein</fullName>
    </submittedName>
</protein>
<dbReference type="Proteomes" id="UP000039324">
    <property type="component" value="Unassembled WGS sequence"/>
</dbReference>
<dbReference type="EMBL" id="CDSF01000001">
    <property type="protein sequence ID" value="CEO94308.1"/>
    <property type="molecule type" value="Genomic_DNA"/>
</dbReference>
<evidence type="ECO:0000313" key="1">
    <source>
        <dbReference type="EMBL" id="CEO94308.1"/>
    </source>
</evidence>
<feature type="non-terminal residue" evidence="1">
    <location>
        <position position="1"/>
    </location>
</feature>
<evidence type="ECO:0000313" key="2">
    <source>
        <dbReference type="Proteomes" id="UP000039324"/>
    </source>
</evidence>
<dbReference type="AlphaFoldDB" id="A0A0G4IGI9"/>
<reference evidence="1 2" key="1">
    <citation type="submission" date="2015-02" db="EMBL/GenBank/DDBJ databases">
        <authorList>
            <person name="Chooi Y.-H."/>
        </authorList>
    </citation>
    <scope>NUCLEOTIDE SEQUENCE [LARGE SCALE GENOMIC DNA]</scope>
    <source>
        <strain evidence="1">E3</strain>
    </source>
</reference>
<organism evidence="1 2">
    <name type="scientific">Plasmodiophora brassicae</name>
    <name type="common">Clubroot disease agent</name>
    <dbReference type="NCBI Taxonomy" id="37360"/>
    <lineage>
        <taxon>Eukaryota</taxon>
        <taxon>Sar</taxon>
        <taxon>Rhizaria</taxon>
        <taxon>Endomyxa</taxon>
        <taxon>Phytomyxea</taxon>
        <taxon>Plasmodiophorida</taxon>
        <taxon>Plasmodiophoridae</taxon>
        <taxon>Plasmodiophora</taxon>
    </lineage>
</organism>
<keyword evidence="2" id="KW-1185">Reference proteome</keyword>
<name>A0A0G4IGI9_PLABS</name>
<accession>A0A0G4IGI9</accession>
<sequence length="343" mass="38071">LAMVVAVPFSSEAYDRAKASLHSLRNQAAVPDAAPSPDDSPVDDVDKALLTLQRAVMGELDRFGVRWSAGAAVQAAFDDVRSAVNRHVRRADADRHKAVETATKLQAIVSRHEEDHQQQLSAMRQAQATMINKAKAQARANVKRICQKERLEVEEHFRQEWERCRKDVEAEANSRAMESLDALSKTVLAQIEGVEASYQAALHRHLADKASLIDHLETSINAGKDLLDDRRALSRIVNELEQHLLLACAERSRTTPVVYPTGDDSAAAIDEVLGQEAERTRARLKRIRATHADAVRQIRMEHERELGAVDIRVRKLIAAKDADIAALQRSLDTLTRALTSDVS</sequence>
<proteinExistence type="predicted"/>